<dbReference type="AlphaFoldDB" id="A0A7C1IHV8"/>
<proteinExistence type="predicted"/>
<dbReference type="GO" id="GO:0005524">
    <property type="term" value="F:ATP binding"/>
    <property type="evidence" value="ECO:0007669"/>
    <property type="project" value="InterPro"/>
</dbReference>
<gene>
    <name evidence="1" type="ORF">ENO04_03095</name>
</gene>
<dbReference type="InterPro" id="IPR027510">
    <property type="entry name" value="HMPDK_MptE"/>
</dbReference>
<dbReference type="PANTHER" id="PTHR39648:SF1">
    <property type="entry name" value="6-HYDROXYMETHYL-7,8-DIHYDROPTERIN PYROPHOSPHOKINASE"/>
    <property type="match status" value="1"/>
</dbReference>
<protein>
    <submittedName>
        <fullName evidence="1">Uncharacterized protein</fullName>
    </submittedName>
</protein>
<evidence type="ECO:0000313" key="1">
    <source>
        <dbReference type="EMBL" id="HDS10593.1"/>
    </source>
</evidence>
<dbReference type="PANTHER" id="PTHR39648">
    <property type="entry name" value="6-HYDROXYMETHYL-7,8-DIHYDROPTERIN PYROPHOSPHOKINASE"/>
    <property type="match status" value="1"/>
</dbReference>
<comment type="caution">
    <text evidence="1">The sequence shown here is derived from an EMBL/GenBank/DDBJ whole genome shotgun (WGS) entry which is preliminary data.</text>
</comment>
<dbReference type="GO" id="GO:0003848">
    <property type="term" value="F:2-amino-4-hydroxy-6-hydroxymethyldihydropteridine diphosphokinase activity"/>
    <property type="evidence" value="ECO:0007669"/>
    <property type="project" value="InterPro"/>
</dbReference>
<accession>A0A7C1IHV8</accession>
<reference evidence="1" key="1">
    <citation type="journal article" date="2020" name="mSystems">
        <title>Genome- and Community-Level Interaction Insights into Carbon Utilization and Element Cycling Functions of Hydrothermarchaeota in Hydrothermal Sediment.</title>
        <authorList>
            <person name="Zhou Z."/>
            <person name="Liu Y."/>
            <person name="Xu W."/>
            <person name="Pan J."/>
            <person name="Luo Z.H."/>
            <person name="Li M."/>
        </authorList>
    </citation>
    <scope>NUCLEOTIDE SEQUENCE [LARGE SCALE GENOMIC DNA]</scope>
    <source>
        <strain evidence="1">SpSt-123</strain>
    </source>
</reference>
<dbReference type="EMBL" id="DSDY01000100">
    <property type="protein sequence ID" value="HDS10593.1"/>
    <property type="molecule type" value="Genomic_DNA"/>
</dbReference>
<name>A0A7C1IHV8_9CREN</name>
<sequence>MYRIRILPTCQAGVGYKVEKINGFTDGDRAVLLSLIAGAKRISLVGMDFTGYPLPNSLESCTDYKSYFKLKIARYAIDLYSRVYEVEFHNTGGSVYASCENRD</sequence>
<organism evidence="1">
    <name type="scientific">Fervidicoccus fontis</name>
    <dbReference type="NCBI Taxonomy" id="683846"/>
    <lineage>
        <taxon>Archaea</taxon>
        <taxon>Thermoproteota</taxon>
        <taxon>Thermoprotei</taxon>
        <taxon>Fervidicoccales</taxon>
        <taxon>Fervidicoccaceae</taxon>
        <taxon>Fervidicoccus</taxon>
    </lineage>
</organism>